<keyword evidence="1" id="KW-0472">Membrane</keyword>
<evidence type="ECO:0000313" key="3">
    <source>
        <dbReference type="Proteomes" id="UP000784880"/>
    </source>
</evidence>
<keyword evidence="3" id="KW-1185">Reference proteome</keyword>
<accession>A0ABS6JAM2</accession>
<keyword evidence="1" id="KW-1133">Transmembrane helix</keyword>
<evidence type="ECO:0000313" key="2">
    <source>
        <dbReference type="EMBL" id="MBU9710229.1"/>
    </source>
</evidence>
<sequence length="261" mass="30466">MKTSKIQNSRWELAQLSVFGSTQIHLRNPYIIACWSIAFPGYGHLLLSKYLRGFALVIWELFINQKTQLNLAMVYSFIGEIDMAKEVLDVRYMHLYIPVYLFAIWDSYRTTVDLNKIYHLSGKKTDTLKTQKINPFEINYLDKRNPATAVMWAMSIPSTGQLYIHRIAGAFFTLVMAVVLVHYSQFFAGIHYLLLGDSAKSTSVLDKQWLLYIPSFYLFTIYDTYINTVENNKLYELEQRNYLKANYQPKSFKVKKGKKVI</sequence>
<keyword evidence="1" id="KW-0812">Transmembrane</keyword>
<comment type="caution">
    <text evidence="2">The sequence shown here is derived from an EMBL/GenBank/DDBJ whole genome shotgun (WGS) entry which is preliminary data.</text>
</comment>
<organism evidence="2 3">
    <name type="scientific">Evansella tamaricis</name>
    <dbReference type="NCBI Taxonomy" id="2069301"/>
    <lineage>
        <taxon>Bacteria</taxon>
        <taxon>Bacillati</taxon>
        <taxon>Bacillota</taxon>
        <taxon>Bacilli</taxon>
        <taxon>Bacillales</taxon>
        <taxon>Bacillaceae</taxon>
        <taxon>Evansella</taxon>
    </lineage>
</organism>
<protein>
    <recommendedName>
        <fullName evidence="4">Derlin</fullName>
    </recommendedName>
</protein>
<gene>
    <name evidence="2" type="ORF">KS419_00435</name>
</gene>
<name>A0ABS6JAM2_9BACI</name>
<dbReference type="Proteomes" id="UP000784880">
    <property type="component" value="Unassembled WGS sequence"/>
</dbReference>
<evidence type="ECO:0000256" key="1">
    <source>
        <dbReference type="SAM" id="Phobius"/>
    </source>
</evidence>
<feature type="transmembrane region" description="Helical" evidence="1">
    <location>
        <begin position="171"/>
        <end position="194"/>
    </location>
</feature>
<proteinExistence type="predicted"/>
<feature type="transmembrane region" description="Helical" evidence="1">
    <location>
        <begin position="209"/>
        <end position="226"/>
    </location>
</feature>
<evidence type="ECO:0008006" key="4">
    <source>
        <dbReference type="Google" id="ProtNLM"/>
    </source>
</evidence>
<reference evidence="2 3" key="1">
    <citation type="submission" date="2021-06" db="EMBL/GenBank/DDBJ databases">
        <title>Bacillus sp. RD4P76, an endophyte from a halophyte.</title>
        <authorList>
            <person name="Sun J.-Q."/>
        </authorList>
    </citation>
    <scope>NUCLEOTIDE SEQUENCE [LARGE SCALE GENOMIC DNA]</scope>
    <source>
        <strain evidence="2 3">CGMCC 1.15917</strain>
    </source>
</reference>
<dbReference type="EMBL" id="JAHQCS010000009">
    <property type="protein sequence ID" value="MBU9710229.1"/>
    <property type="molecule type" value="Genomic_DNA"/>
</dbReference>